<evidence type="ECO:0000313" key="3">
    <source>
        <dbReference type="EMBL" id="CAB4198451.1"/>
    </source>
</evidence>
<evidence type="ECO:0000313" key="2">
    <source>
        <dbReference type="EMBL" id="CAB4181286.1"/>
    </source>
</evidence>
<name>A0A6J5QFZ5_9CAUD</name>
<accession>A0A6J5QFZ5</accession>
<dbReference type="EMBL" id="LR797019">
    <property type="protein sequence ID" value="CAB4181286.1"/>
    <property type="molecule type" value="Genomic_DNA"/>
</dbReference>
<evidence type="ECO:0000313" key="1">
    <source>
        <dbReference type="EMBL" id="CAB4170335.1"/>
    </source>
</evidence>
<organism evidence="2">
    <name type="scientific">uncultured Caudovirales phage</name>
    <dbReference type="NCBI Taxonomy" id="2100421"/>
    <lineage>
        <taxon>Viruses</taxon>
        <taxon>Duplodnaviria</taxon>
        <taxon>Heunggongvirae</taxon>
        <taxon>Uroviricota</taxon>
        <taxon>Caudoviricetes</taxon>
        <taxon>Peduoviridae</taxon>
        <taxon>Maltschvirus</taxon>
        <taxon>Maltschvirus maltsch</taxon>
    </lineage>
</organism>
<evidence type="ECO:0000313" key="5">
    <source>
        <dbReference type="EMBL" id="CAB5238529.1"/>
    </source>
</evidence>
<gene>
    <name evidence="2" type="ORF">UFOVP1066_20</name>
    <name evidence="3" type="ORF">UFOVP1315_95</name>
    <name evidence="4" type="ORF">UFOVP1421_56</name>
    <name evidence="5" type="ORF">UFOVP1525_66</name>
    <name evidence="1" type="ORF">UFOVP909_29</name>
</gene>
<sequence length="59" mass="6712">MSKMGEIALQIDELVEQGMSAKFISVTLGVPLEWAQNAMYDRELLELEKQNVMMSYGDE</sequence>
<evidence type="ECO:0000313" key="4">
    <source>
        <dbReference type="EMBL" id="CAB4211439.1"/>
    </source>
</evidence>
<dbReference type="EMBL" id="LR797375">
    <property type="protein sequence ID" value="CAB4211439.1"/>
    <property type="molecule type" value="Genomic_DNA"/>
</dbReference>
<proteinExistence type="predicted"/>
<dbReference type="EMBL" id="LR798454">
    <property type="protein sequence ID" value="CAB5238529.1"/>
    <property type="molecule type" value="Genomic_DNA"/>
</dbReference>
<reference evidence="2" key="1">
    <citation type="submission" date="2020-05" db="EMBL/GenBank/DDBJ databases">
        <authorList>
            <person name="Chiriac C."/>
            <person name="Salcher M."/>
            <person name="Ghai R."/>
            <person name="Kavagutti S V."/>
        </authorList>
    </citation>
    <scope>NUCLEOTIDE SEQUENCE</scope>
</reference>
<dbReference type="EMBL" id="LR796861">
    <property type="protein sequence ID" value="CAB4170335.1"/>
    <property type="molecule type" value="Genomic_DNA"/>
</dbReference>
<protein>
    <submittedName>
        <fullName evidence="2">Uncharacterized protein</fullName>
    </submittedName>
</protein>
<dbReference type="EMBL" id="LR797272">
    <property type="protein sequence ID" value="CAB4198451.1"/>
    <property type="molecule type" value="Genomic_DNA"/>
</dbReference>